<feature type="region of interest" description="Disordered" evidence="1">
    <location>
        <begin position="75"/>
        <end position="111"/>
    </location>
</feature>
<evidence type="ECO:0000313" key="3">
    <source>
        <dbReference type="EMBL" id="SNZ19441.1"/>
    </source>
</evidence>
<evidence type="ECO:0000313" key="4">
    <source>
        <dbReference type="Proteomes" id="UP000219439"/>
    </source>
</evidence>
<dbReference type="RefSeq" id="WP_097153790.1">
    <property type="nucleotide sequence ID" value="NZ_OBEL01000002.1"/>
</dbReference>
<gene>
    <name evidence="3" type="ORF">SAMN06265368_2526</name>
</gene>
<keyword evidence="4" id="KW-1185">Reference proteome</keyword>
<sequence length="111" mass="12282">MPSKKPISLLAEELGERLSSYRLSRNLRQKDVADRSGISRGAIARIEAGKGGTIDSLLRIMQALDVEDRIEMLLPDASLSPLDPRSEIGPRQRARTGSTEKPAKEPWSWGE</sequence>
<dbReference type="OrthoDB" id="5446846at2"/>
<evidence type="ECO:0000259" key="2">
    <source>
        <dbReference type="PROSITE" id="PS50943"/>
    </source>
</evidence>
<dbReference type="Pfam" id="PF13560">
    <property type="entry name" value="HTH_31"/>
    <property type="match status" value="1"/>
</dbReference>
<evidence type="ECO:0000256" key="1">
    <source>
        <dbReference type="SAM" id="MobiDB-lite"/>
    </source>
</evidence>
<dbReference type="InterPro" id="IPR010982">
    <property type="entry name" value="Lambda_DNA-bd_dom_sf"/>
</dbReference>
<organism evidence="3 4">
    <name type="scientific">Cohaesibacter gelatinilyticus</name>
    <dbReference type="NCBI Taxonomy" id="372072"/>
    <lineage>
        <taxon>Bacteria</taxon>
        <taxon>Pseudomonadati</taxon>
        <taxon>Pseudomonadota</taxon>
        <taxon>Alphaproteobacteria</taxon>
        <taxon>Hyphomicrobiales</taxon>
        <taxon>Cohaesibacteraceae</taxon>
    </lineage>
</organism>
<dbReference type="Proteomes" id="UP000219439">
    <property type="component" value="Unassembled WGS sequence"/>
</dbReference>
<name>A0A285PHU6_9HYPH</name>
<reference evidence="3 4" key="1">
    <citation type="submission" date="2017-09" db="EMBL/GenBank/DDBJ databases">
        <authorList>
            <person name="Ehlers B."/>
            <person name="Leendertz F.H."/>
        </authorList>
    </citation>
    <scope>NUCLEOTIDE SEQUENCE [LARGE SCALE GENOMIC DNA]</scope>
    <source>
        <strain evidence="3 4">DSM 18289</strain>
    </source>
</reference>
<protein>
    <submittedName>
        <fullName evidence="3">Helix-turn-helix domain-containing protein</fullName>
    </submittedName>
</protein>
<dbReference type="AlphaFoldDB" id="A0A285PHU6"/>
<dbReference type="GO" id="GO:0003677">
    <property type="term" value="F:DNA binding"/>
    <property type="evidence" value="ECO:0007669"/>
    <property type="project" value="InterPro"/>
</dbReference>
<dbReference type="Gene3D" id="1.10.260.40">
    <property type="entry name" value="lambda repressor-like DNA-binding domains"/>
    <property type="match status" value="1"/>
</dbReference>
<dbReference type="SUPFAM" id="SSF47413">
    <property type="entry name" value="lambda repressor-like DNA-binding domains"/>
    <property type="match status" value="1"/>
</dbReference>
<dbReference type="CDD" id="cd00093">
    <property type="entry name" value="HTH_XRE"/>
    <property type="match status" value="1"/>
</dbReference>
<dbReference type="PROSITE" id="PS50943">
    <property type="entry name" value="HTH_CROC1"/>
    <property type="match status" value="1"/>
</dbReference>
<proteinExistence type="predicted"/>
<dbReference type="SMART" id="SM00530">
    <property type="entry name" value="HTH_XRE"/>
    <property type="match status" value="1"/>
</dbReference>
<dbReference type="EMBL" id="OBEL01000002">
    <property type="protein sequence ID" value="SNZ19441.1"/>
    <property type="molecule type" value="Genomic_DNA"/>
</dbReference>
<dbReference type="InterPro" id="IPR001387">
    <property type="entry name" value="Cro/C1-type_HTH"/>
</dbReference>
<feature type="domain" description="HTH cro/C1-type" evidence="2">
    <location>
        <begin position="18"/>
        <end position="73"/>
    </location>
</feature>
<accession>A0A285PHU6</accession>